<evidence type="ECO:0008006" key="3">
    <source>
        <dbReference type="Google" id="ProtNLM"/>
    </source>
</evidence>
<dbReference type="EMBL" id="BMWZ01000005">
    <property type="protein sequence ID" value="GGZ84528.1"/>
    <property type="molecule type" value="Genomic_DNA"/>
</dbReference>
<dbReference type="RefSeq" id="WP_189360968.1">
    <property type="nucleotide sequence ID" value="NZ_BMWZ01000005.1"/>
</dbReference>
<reference evidence="1" key="1">
    <citation type="journal article" date="2014" name="Int. J. Syst. Evol. Microbiol.">
        <title>Complete genome sequence of Corynebacterium casei LMG S-19264T (=DSM 44701T), isolated from a smear-ripened cheese.</title>
        <authorList>
            <consortium name="US DOE Joint Genome Institute (JGI-PGF)"/>
            <person name="Walter F."/>
            <person name="Albersmeier A."/>
            <person name="Kalinowski J."/>
            <person name="Ruckert C."/>
        </authorList>
    </citation>
    <scope>NUCLEOTIDE SEQUENCE</scope>
    <source>
        <strain evidence="1">KCTC 12710</strain>
    </source>
</reference>
<evidence type="ECO:0000313" key="2">
    <source>
        <dbReference type="Proteomes" id="UP000636004"/>
    </source>
</evidence>
<name>A0A918V9M6_9FLAO</name>
<dbReference type="InterPro" id="IPR021501">
    <property type="entry name" value="DUF3157"/>
</dbReference>
<dbReference type="Proteomes" id="UP000636004">
    <property type="component" value="Unassembled WGS sequence"/>
</dbReference>
<dbReference type="Pfam" id="PF11355">
    <property type="entry name" value="DUF3157"/>
    <property type="match status" value="1"/>
</dbReference>
<sequence>MKTPFIILFFFVSFIGLAQNNYIVKTEDGRRVLLKADYTWEYIDLEIPAAKTADSTLVAATLPVASNTCDLAPDFEEPKLNSKVQSQLKKGRATMKYVKKKVAKDYNCNEEDVLLISYKEQKEKGSYTLCANGSRVAYKRIGTKIMKKGKLF</sequence>
<organism evidence="1 2">
    <name type="scientific">Algibacter mikhailovii</name>
    <dbReference type="NCBI Taxonomy" id="425498"/>
    <lineage>
        <taxon>Bacteria</taxon>
        <taxon>Pseudomonadati</taxon>
        <taxon>Bacteroidota</taxon>
        <taxon>Flavobacteriia</taxon>
        <taxon>Flavobacteriales</taxon>
        <taxon>Flavobacteriaceae</taxon>
        <taxon>Algibacter</taxon>
    </lineage>
</organism>
<comment type="caution">
    <text evidence="1">The sequence shown here is derived from an EMBL/GenBank/DDBJ whole genome shotgun (WGS) entry which is preliminary data.</text>
</comment>
<evidence type="ECO:0000313" key="1">
    <source>
        <dbReference type="EMBL" id="GGZ84528.1"/>
    </source>
</evidence>
<keyword evidence="2" id="KW-1185">Reference proteome</keyword>
<gene>
    <name evidence="1" type="ORF">GCM10007028_23120</name>
</gene>
<reference evidence="1" key="2">
    <citation type="submission" date="2020-09" db="EMBL/GenBank/DDBJ databases">
        <authorList>
            <person name="Sun Q."/>
            <person name="Kim S."/>
        </authorList>
    </citation>
    <scope>NUCLEOTIDE SEQUENCE</scope>
    <source>
        <strain evidence="1">KCTC 12710</strain>
    </source>
</reference>
<protein>
    <recommendedName>
        <fullName evidence="3">DUF3157 family protein</fullName>
    </recommendedName>
</protein>
<accession>A0A918V9M6</accession>
<proteinExistence type="predicted"/>
<dbReference type="AlphaFoldDB" id="A0A918V9M6"/>